<keyword evidence="1" id="KW-1133">Transmembrane helix</keyword>
<name>A0A1G9CXD3_9PSEU</name>
<evidence type="ECO:0000313" key="2">
    <source>
        <dbReference type="EMBL" id="SDK56292.1"/>
    </source>
</evidence>
<keyword evidence="1" id="KW-0472">Membrane</keyword>
<dbReference type="EMBL" id="FNET01000006">
    <property type="protein sequence ID" value="SDK56292.1"/>
    <property type="molecule type" value="Genomic_DNA"/>
</dbReference>
<gene>
    <name evidence="2" type="ORF">SAMN04488074_10677</name>
</gene>
<evidence type="ECO:0000313" key="3">
    <source>
        <dbReference type="Proteomes" id="UP000199682"/>
    </source>
</evidence>
<feature type="transmembrane region" description="Helical" evidence="1">
    <location>
        <begin position="136"/>
        <end position="158"/>
    </location>
</feature>
<dbReference type="Proteomes" id="UP000199682">
    <property type="component" value="Unassembled WGS sequence"/>
</dbReference>
<dbReference type="AlphaFoldDB" id="A0A1G9CXD3"/>
<organism evidence="2 3">
    <name type="scientific">Lentzea albidocapillata subsp. violacea</name>
    <dbReference type="NCBI Taxonomy" id="128104"/>
    <lineage>
        <taxon>Bacteria</taxon>
        <taxon>Bacillati</taxon>
        <taxon>Actinomycetota</taxon>
        <taxon>Actinomycetes</taxon>
        <taxon>Pseudonocardiales</taxon>
        <taxon>Pseudonocardiaceae</taxon>
        <taxon>Lentzea</taxon>
    </lineage>
</organism>
<keyword evidence="1" id="KW-0812">Transmembrane</keyword>
<accession>A0A1G9CXD3</accession>
<dbReference type="RefSeq" id="WP_143027731.1">
    <property type="nucleotide sequence ID" value="NZ_FNET01000006.1"/>
</dbReference>
<sequence>MSPAVGTGLGFPLVAAAGVIMFMLPFVAQGTDTEVHAQRYVTARTMSGWRTVDLHRLARISRFRLDQLPTIDLLMLVDADGVRLMLNQDPEVDEATMQAVVANPANAPRISWDAADRLGLSEPPLKQRLWGHAVRFFGVFLILPAAFGPPLLVAWAAFEISKAWS</sequence>
<protein>
    <submittedName>
        <fullName evidence="2">Uncharacterized protein</fullName>
    </submittedName>
</protein>
<proteinExistence type="predicted"/>
<reference evidence="3" key="1">
    <citation type="submission" date="2016-10" db="EMBL/GenBank/DDBJ databases">
        <authorList>
            <person name="Varghese N."/>
            <person name="Submissions S."/>
        </authorList>
    </citation>
    <scope>NUCLEOTIDE SEQUENCE [LARGE SCALE GENOMIC DNA]</scope>
    <source>
        <strain evidence="3">DSM 44796</strain>
    </source>
</reference>
<evidence type="ECO:0000256" key="1">
    <source>
        <dbReference type="SAM" id="Phobius"/>
    </source>
</evidence>
<feature type="transmembrane region" description="Helical" evidence="1">
    <location>
        <begin position="6"/>
        <end position="28"/>
    </location>
</feature>